<dbReference type="PANTHER" id="PTHR43420">
    <property type="entry name" value="ACETYLTRANSFERASE"/>
    <property type="match status" value="1"/>
</dbReference>
<evidence type="ECO:0000256" key="1">
    <source>
        <dbReference type="ARBA" id="ARBA00022679"/>
    </source>
</evidence>
<feature type="domain" description="N-acetyltransferase" evidence="3">
    <location>
        <begin position="133"/>
        <end position="264"/>
    </location>
</feature>
<dbReference type="Gene3D" id="3.40.630.30">
    <property type="match status" value="1"/>
</dbReference>
<dbReference type="Pfam" id="PF00583">
    <property type="entry name" value="Acetyltransf_1"/>
    <property type="match status" value="1"/>
</dbReference>
<comment type="caution">
    <text evidence="4">The sequence shown here is derived from an EMBL/GenBank/DDBJ whole genome shotgun (WGS) entry which is preliminary data.</text>
</comment>
<dbReference type="PANTHER" id="PTHR43420:SF44">
    <property type="entry name" value="ACETYLTRANSFERASE YPEA"/>
    <property type="match status" value="1"/>
</dbReference>
<reference evidence="4 5" key="1">
    <citation type="submission" date="2022-10" db="EMBL/GenBank/DDBJ databases">
        <title>paucibacter sp. hw8 Genome sequencing.</title>
        <authorList>
            <person name="Park S."/>
        </authorList>
    </citation>
    <scope>NUCLEOTIDE SEQUENCE [LARGE SCALE GENOMIC DNA]</scope>
    <source>
        <strain evidence="5">hw8</strain>
    </source>
</reference>
<sequence length="264" mass="27992">MALARRAEAAGLNASAPPQQASVEGWLIRLSPGKAKRSRCVNALAQGSLPLDDLLARCQASFDHAGLPLIVRLTPFSQPLDLDARLAAKGWPAFDAADVMVLADLQAFGQATVLPAGQRLLAVDAPTYAAAVGALRGSSARAIEAHAERLAASPVPYQGFFLQQVAEQADPRTEQPAALLACGQIAQEGPIAGLYDIFTPPEGRGQGHAKNLCAALLAQARRQGASEAYLQVGSDNLTAQRVYERLGFVFAYRYHYRSPHGVVD</sequence>
<organism evidence="4 5">
    <name type="scientific">Roseateles koreensis</name>
    <dbReference type="NCBI Taxonomy" id="2987526"/>
    <lineage>
        <taxon>Bacteria</taxon>
        <taxon>Pseudomonadati</taxon>
        <taxon>Pseudomonadota</taxon>
        <taxon>Betaproteobacteria</taxon>
        <taxon>Burkholderiales</taxon>
        <taxon>Sphaerotilaceae</taxon>
        <taxon>Roseateles</taxon>
    </lineage>
</organism>
<evidence type="ECO:0000313" key="5">
    <source>
        <dbReference type="Proteomes" id="UP001219862"/>
    </source>
</evidence>
<evidence type="ECO:0000259" key="3">
    <source>
        <dbReference type="PROSITE" id="PS51186"/>
    </source>
</evidence>
<keyword evidence="2" id="KW-0012">Acyltransferase</keyword>
<evidence type="ECO:0000313" key="4">
    <source>
        <dbReference type="EMBL" id="MDC8786543.1"/>
    </source>
</evidence>
<keyword evidence="1" id="KW-0808">Transferase</keyword>
<evidence type="ECO:0000256" key="2">
    <source>
        <dbReference type="ARBA" id="ARBA00023315"/>
    </source>
</evidence>
<accession>A0ABT5KUC2</accession>
<proteinExistence type="predicted"/>
<dbReference type="PROSITE" id="PS51186">
    <property type="entry name" value="GNAT"/>
    <property type="match status" value="1"/>
</dbReference>
<dbReference type="SUPFAM" id="SSF55729">
    <property type="entry name" value="Acyl-CoA N-acyltransferases (Nat)"/>
    <property type="match status" value="1"/>
</dbReference>
<dbReference type="EMBL" id="JAQQXS010000014">
    <property type="protein sequence ID" value="MDC8786543.1"/>
    <property type="molecule type" value="Genomic_DNA"/>
</dbReference>
<name>A0ABT5KUC2_9BURK</name>
<gene>
    <name evidence="4" type="ORF">PRZ01_15240</name>
</gene>
<dbReference type="InterPro" id="IPR016181">
    <property type="entry name" value="Acyl_CoA_acyltransferase"/>
</dbReference>
<dbReference type="InterPro" id="IPR050680">
    <property type="entry name" value="YpeA/RimI_acetyltransf"/>
</dbReference>
<dbReference type="Proteomes" id="UP001219862">
    <property type="component" value="Unassembled WGS sequence"/>
</dbReference>
<dbReference type="InterPro" id="IPR000182">
    <property type="entry name" value="GNAT_dom"/>
</dbReference>
<keyword evidence="5" id="KW-1185">Reference proteome</keyword>
<protein>
    <submittedName>
        <fullName evidence="4">GNAT family N-acetyltransferase</fullName>
    </submittedName>
</protein>